<dbReference type="InterPro" id="IPR009362">
    <property type="entry name" value="YhcG_C"/>
</dbReference>
<dbReference type="InterPro" id="IPR053148">
    <property type="entry name" value="PD-DEXK-like_domain"/>
</dbReference>
<dbReference type="Gene3D" id="3.40.1350.10">
    <property type="match status" value="1"/>
</dbReference>
<organism evidence="3 4">
    <name type="scientific">Methanomicrobium antiquum</name>
    <dbReference type="NCBI Taxonomy" id="487686"/>
    <lineage>
        <taxon>Archaea</taxon>
        <taxon>Methanobacteriati</taxon>
        <taxon>Methanobacteriota</taxon>
        <taxon>Stenosarchaea group</taxon>
        <taxon>Methanomicrobia</taxon>
        <taxon>Methanomicrobiales</taxon>
        <taxon>Methanomicrobiaceae</taxon>
        <taxon>Methanomicrobium</taxon>
    </lineage>
</organism>
<protein>
    <submittedName>
        <fullName evidence="3">PDDEXK nuclease domain-containing protein</fullName>
    </submittedName>
</protein>
<dbReference type="Proteomes" id="UP001218895">
    <property type="component" value="Chromosome"/>
</dbReference>
<evidence type="ECO:0000313" key="3">
    <source>
        <dbReference type="EMBL" id="WFN35900.1"/>
    </source>
</evidence>
<dbReference type="Pfam" id="PF06250">
    <property type="entry name" value="YhcG_C"/>
    <property type="match status" value="1"/>
</dbReference>
<reference evidence="3" key="1">
    <citation type="submission" date="2022-01" db="EMBL/GenBank/DDBJ databases">
        <title>Complete genome of Methanomicrobium antiquum DSM 21220.</title>
        <authorList>
            <person name="Chen S.-C."/>
            <person name="You Y.-T."/>
            <person name="Zhou Y.-Z."/>
            <person name="Lai M.-C."/>
        </authorList>
    </citation>
    <scope>NUCLEOTIDE SEQUENCE</scope>
    <source>
        <strain evidence="3">DSM 21220</strain>
    </source>
</reference>
<dbReference type="AlphaFoldDB" id="A0AAF0FU08"/>
<dbReference type="REBASE" id="710162">
    <property type="entry name" value="S1.Man21220ORF6950P"/>
</dbReference>
<dbReference type="GO" id="GO:0003676">
    <property type="term" value="F:nucleic acid binding"/>
    <property type="evidence" value="ECO:0007669"/>
    <property type="project" value="InterPro"/>
</dbReference>
<gene>
    <name evidence="3" type="ORF">L1994_06955</name>
</gene>
<keyword evidence="4" id="KW-1185">Reference proteome</keyword>
<dbReference type="InterPro" id="IPR041527">
    <property type="entry name" value="YhcG_N"/>
</dbReference>
<evidence type="ECO:0000259" key="2">
    <source>
        <dbReference type="Pfam" id="PF17761"/>
    </source>
</evidence>
<dbReference type="PANTHER" id="PTHR30547:SF5">
    <property type="entry name" value="NUCLEASE YHCG-RELATED"/>
    <property type="match status" value="1"/>
</dbReference>
<evidence type="ECO:0000259" key="1">
    <source>
        <dbReference type="Pfam" id="PF06250"/>
    </source>
</evidence>
<dbReference type="GeneID" id="79950123"/>
<dbReference type="InterPro" id="IPR011856">
    <property type="entry name" value="tRNA_endonuc-like_dom_sf"/>
</dbReference>
<name>A0AAF0FU08_9EURY</name>
<dbReference type="PANTHER" id="PTHR30547">
    <property type="entry name" value="UNCHARACTERIZED PROTEIN YHCG-RELATED"/>
    <property type="match status" value="1"/>
</dbReference>
<dbReference type="KEGG" id="manq:L1994_06955"/>
<proteinExistence type="predicted"/>
<feature type="domain" description="YhcG PDDEXK nuclease" evidence="1">
    <location>
        <begin position="174"/>
        <end position="328"/>
    </location>
</feature>
<accession>A0AAF0FU08</accession>
<dbReference type="Pfam" id="PF17761">
    <property type="entry name" value="DUF1016_N"/>
    <property type="match status" value="1"/>
</dbReference>
<dbReference type="RefSeq" id="WP_278098739.1">
    <property type="nucleotide sequence ID" value="NZ_CP091092.1"/>
</dbReference>
<sequence length="348" mass="41365">MNEDNPALPSDEVYLNIRRSVITAQRQVYAAVNFAMVQTYWEIGEQIYYACGENFRAEYGKNLLKFLSEKLTEEFGNNYSDRNLRYMRQFYATFPIRNALRSELSWTHYRLLMRISDENARDFYMDECAKSDWSSRQLERQINSFFYERLLASRDKEDVIKEAESNGLKTEYERIIKDPYVLEFLNLEANPKFYEKDLEEALITNLQKFLLELGRGFSFVSRQKRISFDGRHFYIDLVFYNYILKCFVLIDLKLGDLTHQDLGQMQMYVNYYTREMRTEGDNPPVGVVLCADKSDAVVKYTLPEDNSQIFASKYMLYMPTEEEFKRELNLDSFRKMSRDNPKDEGDDA</sequence>
<feature type="domain" description="YhcG N-terminal" evidence="2">
    <location>
        <begin position="17"/>
        <end position="149"/>
    </location>
</feature>
<evidence type="ECO:0000313" key="4">
    <source>
        <dbReference type="Proteomes" id="UP001218895"/>
    </source>
</evidence>
<dbReference type="EMBL" id="CP091092">
    <property type="protein sequence ID" value="WFN35900.1"/>
    <property type="molecule type" value="Genomic_DNA"/>
</dbReference>